<dbReference type="RefSeq" id="WP_162445249.1">
    <property type="nucleotide sequence ID" value="NZ_CP048222.1"/>
</dbReference>
<keyword evidence="2" id="KW-1185">Reference proteome</keyword>
<protein>
    <submittedName>
        <fullName evidence="1">Uncharacterized protein</fullName>
    </submittedName>
</protein>
<reference evidence="1 2" key="1">
    <citation type="submission" date="2020-01" db="EMBL/GenBank/DDBJ databases">
        <authorList>
            <person name="Kim M.K."/>
        </authorList>
    </citation>
    <scope>NUCLEOTIDE SEQUENCE [LARGE SCALE GENOMIC DNA]</scope>
    <source>
        <strain evidence="1 2">172606-1</strain>
    </source>
</reference>
<sequence length="116" mass="14250">MQHTHLQNLQKFKEFTYIEPRLRDLYVEIKNLSEKDVAAYGLVTRMWLEKYKPQLMELVGHNRPYQDELATDEAYKVAYNALFNVLPYGNIDEEEYDDEFEEEYEFKSWYEHYLNY</sequence>
<dbReference type="AlphaFoldDB" id="A0A6C0GNR2"/>
<organism evidence="1 2">
    <name type="scientific">Rhodocytophaga rosea</name>
    <dbReference type="NCBI Taxonomy" id="2704465"/>
    <lineage>
        <taxon>Bacteria</taxon>
        <taxon>Pseudomonadati</taxon>
        <taxon>Bacteroidota</taxon>
        <taxon>Cytophagia</taxon>
        <taxon>Cytophagales</taxon>
        <taxon>Rhodocytophagaceae</taxon>
        <taxon>Rhodocytophaga</taxon>
    </lineage>
</organism>
<dbReference type="Proteomes" id="UP000480178">
    <property type="component" value="Chromosome"/>
</dbReference>
<gene>
    <name evidence="1" type="ORF">GXP67_22790</name>
</gene>
<proteinExistence type="predicted"/>
<dbReference type="EMBL" id="CP048222">
    <property type="protein sequence ID" value="QHT69260.1"/>
    <property type="molecule type" value="Genomic_DNA"/>
</dbReference>
<evidence type="ECO:0000313" key="1">
    <source>
        <dbReference type="EMBL" id="QHT69260.1"/>
    </source>
</evidence>
<evidence type="ECO:0000313" key="2">
    <source>
        <dbReference type="Proteomes" id="UP000480178"/>
    </source>
</evidence>
<accession>A0A6C0GNR2</accession>
<name>A0A6C0GNR2_9BACT</name>
<dbReference type="KEGG" id="rhoz:GXP67_22790"/>